<keyword evidence="5" id="KW-0119">Carbohydrate metabolism</keyword>
<dbReference type="Pfam" id="PF07385">
    <property type="entry name" value="Lyx_isomer"/>
    <property type="match status" value="1"/>
</dbReference>
<keyword evidence="3" id="KW-0464">Manganese</keyword>
<reference evidence="9" key="1">
    <citation type="submission" date="2023-05" db="EMBL/GenBank/DDBJ databases">
        <title>Comparative genomics of Bacillaceae isolates and their secondary metabolite potential.</title>
        <authorList>
            <person name="Song L."/>
            <person name="Nielsen L.J."/>
            <person name="Mohite O."/>
            <person name="Xu X."/>
            <person name="Weber T."/>
            <person name="Kovacs A.T."/>
        </authorList>
    </citation>
    <scope>NUCLEOTIDE SEQUENCE</scope>
    <source>
        <strain evidence="9">XLM17</strain>
    </source>
</reference>
<name>A0AA95SAL8_9BACI</name>
<dbReference type="GO" id="GO:0046872">
    <property type="term" value="F:metal ion binding"/>
    <property type="evidence" value="ECO:0007669"/>
    <property type="project" value="UniProtKB-KW"/>
</dbReference>
<evidence type="ECO:0000256" key="3">
    <source>
        <dbReference type="ARBA" id="ARBA00023211"/>
    </source>
</evidence>
<evidence type="ECO:0000313" key="10">
    <source>
        <dbReference type="Proteomes" id="UP001178288"/>
    </source>
</evidence>
<gene>
    <name evidence="9" type="ORF">QNH39_25710</name>
</gene>
<comment type="cofactor">
    <cofactor evidence="1">
        <name>Mn(2+)</name>
        <dbReference type="ChEBI" id="CHEBI:29035"/>
    </cofactor>
</comment>
<proteinExistence type="inferred from homology"/>
<comment type="similarity">
    <text evidence="7">Belongs to the D-lyxose ketol-isomerase family.</text>
</comment>
<dbReference type="GO" id="GO:0047828">
    <property type="term" value="F:D-lyxose ketol-isomerase activity"/>
    <property type="evidence" value="ECO:0007669"/>
    <property type="project" value="UniProtKB-EC"/>
</dbReference>
<dbReference type="RefSeq" id="WP_066093199.1">
    <property type="nucleotide sequence ID" value="NZ_CP126114.1"/>
</dbReference>
<comment type="catalytic activity">
    <reaction evidence="6">
        <text>D-lyxose = D-xylulose</text>
        <dbReference type="Rhea" id="RHEA:14201"/>
        <dbReference type="ChEBI" id="CHEBI:16789"/>
        <dbReference type="ChEBI" id="CHEBI:17140"/>
        <dbReference type="EC" id="5.3.1.15"/>
    </reaction>
</comment>
<evidence type="ECO:0000256" key="8">
    <source>
        <dbReference type="ARBA" id="ARBA00044972"/>
    </source>
</evidence>
<accession>A0AA95SAL8</accession>
<dbReference type="Gene3D" id="2.60.120.10">
    <property type="entry name" value="Jelly Rolls"/>
    <property type="match status" value="1"/>
</dbReference>
<evidence type="ECO:0000256" key="2">
    <source>
        <dbReference type="ARBA" id="ARBA00022723"/>
    </source>
</evidence>
<evidence type="ECO:0000256" key="5">
    <source>
        <dbReference type="ARBA" id="ARBA00023277"/>
    </source>
</evidence>
<dbReference type="InterPro" id="IPR047581">
    <property type="entry name" value="EcSI_cupin"/>
</dbReference>
<sequence>MKRSEVNKLMKEAVEFIEQMNFKLPPFAFWSFNDWETKGSEYDEIRDNLLGWDITDFGSGNFRDQGLLLFTIRNGNLKNNKYKKSYAEKILIVEEEQVTPFHFHWDKMEDIINRGGGNLLVKLYNSTRDGGFASTPIQVSMDGKTLTVEPGTILRLTPGESITLPVGMYHKFWGEKGTGKVLLGEVSMVNDDFTDNRFLEKFRRFSEIEEDETPLYLLANEY</sequence>
<dbReference type="EC" id="5.3.1.15" evidence="8"/>
<keyword evidence="4 9" id="KW-0413">Isomerase</keyword>
<protein>
    <recommendedName>
        <fullName evidence="8">D-lyxose ketol-isomerase</fullName>
        <ecNumber evidence="8">5.3.1.15</ecNumber>
    </recommendedName>
</protein>
<keyword evidence="2" id="KW-0479">Metal-binding</keyword>
<evidence type="ECO:0000313" key="9">
    <source>
        <dbReference type="EMBL" id="WHY85932.1"/>
    </source>
</evidence>
<evidence type="ECO:0000256" key="7">
    <source>
        <dbReference type="ARBA" id="ARBA00044951"/>
    </source>
</evidence>
<dbReference type="InterPro" id="IPR010864">
    <property type="entry name" value="D-lyxose_isomer"/>
</dbReference>
<dbReference type="CDD" id="cd20309">
    <property type="entry name" value="cupin_EcSI"/>
    <property type="match status" value="1"/>
</dbReference>
<organism evidence="9 10">
    <name type="scientific">Neobacillus novalis</name>
    <dbReference type="NCBI Taxonomy" id="220687"/>
    <lineage>
        <taxon>Bacteria</taxon>
        <taxon>Bacillati</taxon>
        <taxon>Bacillota</taxon>
        <taxon>Bacilli</taxon>
        <taxon>Bacillales</taxon>
        <taxon>Bacillaceae</taxon>
        <taxon>Neobacillus</taxon>
    </lineage>
</organism>
<keyword evidence="10" id="KW-1185">Reference proteome</keyword>
<evidence type="ECO:0000256" key="1">
    <source>
        <dbReference type="ARBA" id="ARBA00001936"/>
    </source>
</evidence>
<evidence type="ECO:0000256" key="6">
    <source>
        <dbReference type="ARBA" id="ARBA00044907"/>
    </source>
</evidence>
<dbReference type="AlphaFoldDB" id="A0AA95SAL8"/>
<dbReference type="EMBL" id="CP126114">
    <property type="protein sequence ID" value="WHY85932.1"/>
    <property type="molecule type" value="Genomic_DNA"/>
</dbReference>
<dbReference type="Proteomes" id="UP001178288">
    <property type="component" value="Chromosome"/>
</dbReference>
<dbReference type="KEGG" id="nnv:QNH39_25710"/>
<dbReference type="InterPro" id="IPR014710">
    <property type="entry name" value="RmlC-like_jellyroll"/>
</dbReference>
<evidence type="ECO:0000256" key="4">
    <source>
        <dbReference type="ARBA" id="ARBA00023235"/>
    </source>
</evidence>